<proteinExistence type="inferred from homology"/>
<evidence type="ECO:0000256" key="3">
    <source>
        <dbReference type="ARBA" id="ARBA00022723"/>
    </source>
</evidence>
<dbReference type="SUPFAM" id="SSF48264">
    <property type="entry name" value="Cytochrome P450"/>
    <property type="match status" value="1"/>
</dbReference>
<organism evidence="6 7">
    <name type="scientific">Venustampulla echinocandica</name>
    <dbReference type="NCBI Taxonomy" id="2656787"/>
    <lineage>
        <taxon>Eukaryota</taxon>
        <taxon>Fungi</taxon>
        <taxon>Dikarya</taxon>
        <taxon>Ascomycota</taxon>
        <taxon>Pezizomycotina</taxon>
        <taxon>Leotiomycetes</taxon>
        <taxon>Helotiales</taxon>
        <taxon>Pleuroascaceae</taxon>
        <taxon>Venustampulla</taxon>
    </lineage>
</organism>
<gene>
    <name evidence="6" type="ORF">BP5553_04369</name>
</gene>
<dbReference type="GeneID" id="43597218"/>
<evidence type="ECO:0000256" key="1">
    <source>
        <dbReference type="ARBA" id="ARBA00010617"/>
    </source>
</evidence>
<reference evidence="6 7" key="1">
    <citation type="journal article" date="2018" name="IMA Fungus">
        <title>IMA Genome-F 9: Draft genome sequence of Annulohypoxylon stygium, Aspergillus mulundensis, Berkeleyomyces basicola (syn. Thielaviopsis basicola), Ceratocystis smalleyi, two Cercospora beticola strains, Coleophoma cylindrospora, Fusarium fracticaudum, Phialophora cf. hyalina, and Morchella septimelata.</title>
        <authorList>
            <person name="Wingfield B.D."/>
            <person name="Bills G.F."/>
            <person name="Dong Y."/>
            <person name="Huang W."/>
            <person name="Nel W.J."/>
            <person name="Swalarsk-Parry B.S."/>
            <person name="Vaghefi N."/>
            <person name="Wilken P.M."/>
            <person name="An Z."/>
            <person name="de Beer Z.W."/>
            <person name="De Vos L."/>
            <person name="Chen L."/>
            <person name="Duong T.A."/>
            <person name="Gao Y."/>
            <person name="Hammerbacher A."/>
            <person name="Kikkert J.R."/>
            <person name="Li Y."/>
            <person name="Li H."/>
            <person name="Li K."/>
            <person name="Li Q."/>
            <person name="Liu X."/>
            <person name="Ma X."/>
            <person name="Naidoo K."/>
            <person name="Pethybridge S.J."/>
            <person name="Sun J."/>
            <person name="Steenkamp E.T."/>
            <person name="van der Nest M.A."/>
            <person name="van Wyk S."/>
            <person name="Wingfield M.J."/>
            <person name="Xiong C."/>
            <person name="Yue Q."/>
            <person name="Zhang X."/>
        </authorList>
    </citation>
    <scope>NUCLEOTIDE SEQUENCE [LARGE SCALE GENOMIC DNA]</scope>
    <source>
        <strain evidence="6 7">BP 5553</strain>
    </source>
</reference>
<keyword evidence="2" id="KW-0349">Heme</keyword>
<feature type="compositionally biased region" description="Basic and acidic residues" evidence="5">
    <location>
        <begin position="1"/>
        <end position="14"/>
    </location>
</feature>
<evidence type="ECO:0000313" key="7">
    <source>
        <dbReference type="Proteomes" id="UP000254866"/>
    </source>
</evidence>
<dbReference type="EMBL" id="NPIC01000003">
    <property type="protein sequence ID" value="RDL36936.1"/>
    <property type="molecule type" value="Genomic_DNA"/>
</dbReference>
<dbReference type="InterPro" id="IPR036396">
    <property type="entry name" value="Cyt_P450_sf"/>
</dbReference>
<keyword evidence="4" id="KW-0408">Iron</keyword>
<evidence type="ECO:0000256" key="5">
    <source>
        <dbReference type="SAM" id="MobiDB-lite"/>
    </source>
</evidence>
<dbReference type="RefSeq" id="XP_031869592.1">
    <property type="nucleotide sequence ID" value="XM_032012992.1"/>
</dbReference>
<dbReference type="Gene3D" id="1.10.630.10">
    <property type="entry name" value="Cytochrome P450"/>
    <property type="match status" value="1"/>
</dbReference>
<dbReference type="InterPro" id="IPR050529">
    <property type="entry name" value="CYP450_sterol_14alpha_dmase"/>
</dbReference>
<dbReference type="GO" id="GO:0005506">
    <property type="term" value="F:iron ion binding"/>
    <property type="evidence" value="ECO:0007669"/>
    <property type="project" value="InterPro"/>
</dbReference>
<dbReference type="OrthoDB" id="3366823at2759"/>
<evidence type="ECO:0000256" key="4">
    <source>
        <dbReference type="ARBA" id="ARBA00023004"/>
    </source>
</evidence>
<keyword evidence="3" id="KW-0479">Metal-binding</keyword>
<evidence type="ECO:0000313" key="6">
    <source>
        <dbReference type="EMBL" id="RDL36936.1"/>
    </source>
</evidence>
<dbReference type="STRING" id="2656787.A0A370TN36"/>
<dbReference type="PANTHER" id="PTHR24304:SF2">
    <property type="entry name" value="24-HYDROXYCHOLESTEROL 7-ALPHA-HYDROXYLASE"/>
    <property type="match status" value="1"/>
</dbReference>
<accession>A0A370TN36</accession>
<evidence type="ECO:0000256" key="2">
    <source>
        <dbReference type="ARBA" id="ARBA00022617"/>
    </source>
</evidence>
<dbReference type="Proteomes" id="UP000254866">
    <property type="component" value="Unassembled WGS sequence"/>
</dbReference>
<dbReference type="PANTHER" id="PTHR24304">
    <property type="entry name" value="CYTOCHROME P450 FAMILY 7"/>
    <property type="match status" value="1"/>
</dbReference>
<protein>
    <recommendedName>
        <fullName evidence="8">Cytochrome P450</fullName>
    </recommendedName>
</protein>
<dbReference type="GO" id="GO:0016705">
    <property type="term" value="F:oxidoreductase activity, acting on paired donors, with incorporation or reduction of molecular oxygen"/>
    <property type="evidence" value="ECO:0007669"/>
    <property type="project" value="InterPro"/>
</dbReference>
<evidence type="ECO:0008006" key="8">
    <source>
        <dbReference type="Google" id="ProtNLM"/>
    </source>
</evidence>
<dbReference type="AlphaFoldDB" id="A0A370TN36"/>
<name>A0A370TN36_9HELO</name>
<comment type="similarity">
    <text evidence="1">Belongs to the cytochrome P450 family.</text>
</comment>
<dbReference type="GO" id="GO:0008395">
    <property type="term" value="F:steroid hydroxylase activity"/>
    <property type="evidence" value="ECO:0007669"/>
    <property type="project" value="TreeGrafter"/>
</dbReference>
<comment type="caution">
    <text evidence="6">The sequence shown here is derived from an EMBL/GenBank/DDBJ whole genome shotgun (WGS) entry which is preliminary data.</text>
</comment>
<sequence>MPKLRPSDPEEKSQFESAMRPESLFPYGGGSAICSGRFFAKQEILAAVVLIVLKFEIEPRGWFTHHGKKSIREAKPDEGFAGAGVLPPDQDMLVTLRVK</sequence>
<feature type="region of interest" description="Disordered" evidence="5">
    <location>
        <begin position="1"/>
        <end position="21"/>
    </location>
</feature>
<dbReference type="GO" id="GO:0020037">
    <property type="term" value="F:heme binding"/>
    <property type="evidence" value="ECO:0007669"/>
    <property type="project" value="InterPro"/>
</dbReference>
<keyword evidence="7" id="KW-1185">Reference proteome</keyword>